<evidence type="ECO:0000256" key="4">
    <source>
        <dbReference type="ARBA" id="ARBA00023239"/>
    </source>
</evidence>
<name>A0A1Z4M1F4_9CYAN</name>
<dbReference type="Gene3D" id="1.25.10.10">
    <property type="entry name" value="Leucine-rich Repeat Variant"/>
    <property type="match status" value="4"/>
</dbReference>
<dbReference type="SUPFAM" id="SSF48371">
    <property type="entry name" value="ARM repeat"/>
    <property type="match status" value="2"/>
</dbReference>
<evidence type="ECO:0000256" key="2">
    <source>
        <dbReference type="ARBA" id="ARBA00022549"/>
    </source>
</evidence>
<dbReference type="InterPro" id="IPR011989">
    <property type="entry name" value="ARM-like"/>
</dbReference>
<dbReference type="InterPro" id="IPR004155">
    <property type="entry name" value="PBS_lyase_HEAT"/>
</dbReference>
<evidence type="ECO:0000313" key="6">
    <source>
        <dbReference type="Proteomes" id="UP000218418"/>
    </source>
</evidence>
<accession>A0A1Z4M1F4</accession>
<dbReference type="SMART" id="SM00567">
    <property type="entry name" value="EZ_HEAT"/>
    <property type="match status" value="6"/>
</dbReference>
<organism evidence="5 6">
    <name type="scientific">Calothrix parasitica NIES-267</name>
    <dbReference type="NCBI Taxonomy" id="1973488"/>
    <lineage>
        <taxon>Bacteria</taxon>
        <taxon>Bacillati</taxon>
        <taxon>Cyanobacteriota</taxon>
        <taxon>Cyanophyceae</taxon>
        <taxon>Nostocales</taxon>
        <taxon>Calotrichaceae</taxon>
        <taxon>Calothrix</taxon>
    </lineage>
</organism>
<dbReference type="GO" id="GO:0030089">
    <property type="term" value="C:phycobilisome"/>
    <property type="evidence" value="ECO:0007669"/>
    <property type="project" value="UniProtKB-KW"/>
</dbReference>
<dbReference type="GO" id="GO:0016491">
    <property type="term" value="F:oxidoreductase activity"/>
    <property type="evidence" value="ECO:0007669"/>
    <property type="project" value="TreeGrafter"/>
</dbReference>
<proteinExistence type="inferred from homology"/>
<keyword evidence="2" id="KW-0042">Antenna complex</keyword>
<dbReference type="PANTHER" id="PTHR12697:SF5">
    <property type="entry name" value="DEOXYHYPUSINE HYDROXYLASE"/>
    <property type="match status" value="1"/>
</dbReference>
<dbReference type="PANTHER" id="PTHR12697">
    <property type="entry name" value="PBS LYASE HEAT-LIKE PROTEIN"/>
    <property type="match status" value="1"/>
</dbReference>
<dbReference type="EMBL" id="AP018227">
    <property type="protein sequence ID" value="BAY87198.1"/>
    <property type="molecule type" value="Genomic_DNA"/>
</dbReference>
<dbReference type="InterPro" id="IPR016024">
    <property type="entry name" value="ARM-type_fold"/>
</dbReference>
<keyword evidence="3" id="KW-0605">Phycobilisome</keyword>
<dbReference type="OrthoDB" id="5512944at2"/>
<keyword evidence="4 5" id="KW-0456">Lyase</keyword>
<evidence type="ECO:0000313" key="5">
    <source>
        <dbReference type="EMBL" id="BAY87198.1"/>
    </source>
</evidence>
<dbReference type="Pfam" id="PF13646">
    <property type="entry name" value="HEAT_2"/>
    <property type="match status" value="1"/>
</dbReference>
<gene>
    <name evidence="5" type="ORF">NIES267_67170</name>
</gene>
<sequence>MLKTLDIIADAVAQANWIVVNQQLQQLLDKKNKMQVEDSQLEQAVAIVLQIMRTGDFQTRWDIAKIFPKIGKPAIAPLLEILDSEKEDLEIRWFALRILGEFNEPEVVISLVKLLEETQEEELAIVSAQALAKIGQPAVSALIELLKEEKTRLLAVKSLAQIRRSEVIEPLLSVIDDSVAEVRVTAIEALGSFHHKLLIPVFIKALQDTCFSVRKEAVIALKMRAEFKEEFDLVNHLQPLLFDINSEVCQQAVLAMGCMKDSSAITALFDILKVKNVSLFLKQDVVRALNWSNSLIALDYLESCLYSSDIMLIQEIVSVLGRQELIELKSYATKILIDFLNSDIEIKHQSGIKQLVATSLGELGDSKALIYLEKLAEDDNSKVRLYANAAIKKITHSKI</sequence>
<evidence type="ECO:0000256" key="1">
    <source>
        <dbReference type="ARBA" id="ARBA00009299"/>
    </source>
</evidence>
<reference evidence="5 6" key="1">
    <citation type="submission" date="2017-06" db="EMBL/GenBank/DDBJ databases">
        <title>Genome sequencing of cyanobaciteial culture collection at National Institute for Environmental Studies (NIES).</title>
        <authorList>
            <person name="Hirose Y."/>
            <person name="Shimura Y."/>
            <person name="Fujisawa T."/>
            <person name="Nakamura Y."/>
            <person name="Kawachi M."/>
        </authorList>
    </citation>
    <scope>NUCLEOTIDE SEQUENCE [LARGE SCALE GENOMIC DNA]</scope>
    <source>
        <strain evidence="5 6">NIES-267</strain>
    </source>
</reference>
<keyword evidence="6" id="KW-1185">Reference proteome</keyword>
<comment type="similarity">
    <text evidence="1">Belongs to the CpcE/RpcE/PecE family.</text>
</comment>
<dbReference type="Proteomes" id="UP000218418">
    <property type="component" value="Chromosome"/>
</dbReference>
<evidence type="ECO:0000256" key="3">
    <source>
        <dbReference type="ARBA" id="ARBA00022738"/>
    </source>
</evidence>
<dbReference type="AlphaFoldDB" id="A0A1Z4M1F4"/>
<protein>
    <submittedName>
        <fullName evidence="5">PBS lyase HEAT domain protein repeat-containing protein</fullName>
    </submittedName>
</protein>
<dbReference type="GO" id="GO:0016829">
    <property type="term" value="F:lyase activity"/>
    <property type="evidence" value="ECO:0007669"/>
    <property type="project" value="UniProtKB-KW"/>
</dbReference>